<dbReference type="EMBL" id="OBEL01000001">
    <property type="protein sequence ID" value="SNZ07581.1"/>
    <property type="molecule type" value="Genomic_DNA"/>
</dbReference>
<reference evidence="2 3" key="1">
    <citation type="submission" date="2017-09" db="EMBL/GenBank/DDBJ databases">
        <authorList>
            <person name="Ehlers B."/>
            <person name="Leendertz F.H."/>
        </authorList>
    </citation>
    <scope>NUCLEOTIDE SEQUENCE [LARGE SCALE GENOMIC DNA]</scope>
    <source>
        <strain evidence="2 3">DSM 18289</strain>
    </source>
</reference>
<proteinExistence type="predicted"/>
<dbReference type="Proteomes" id="UP000219439">
    <property type="component" value="Unassembled WGS sequence"/>
</dbReference>
<evidence type="ECO:0000256" key="1">
    <source>
        <dbReference type="SAM" id="SignalP"/>
    </source>
</evidence>
<sequence length="169" mass="19125">MKRYIVSFSLALAVMTAVPSFADQPFVTPPVQPANIDRSAPTPPPVKQPLEITAIDRAVIAFVVRMHVASLSQQKSFEFSRTFTQKTQDHFKSADQMLAFFSRRYFPVRYGKSFHLDSLSLRGEIPVQHAYLVDRGGVRWRLSYGLKDMGNRKWRIISTVIKPAPGTPT</sequence>
<name>A0A285NIU6_9HYPH</name>
<dbReference type="RefSeq" id="WP_097152346.1">
    <property type="nucleotide sequence ID" value="NZ_OBEL01000001.1"/>
</dbReference>
<dbReference type="InterPro" id="IPR032347">
    <property type="entry name" value="DUF4864"/>
</dbReference>
<protein>
    <recommendedName>
        <fullName evidence="4">DUF4864 domain-containing protein</fullName>
    </recommendedName>
</protein>
<feature type="chain" id="PRO_5012041000" description="DUF4864 domain-containing protein" evidence="1">
    <location>
        <begin position="23"/>
        <end position="169"/>
    </location>
</feature>
<keyword evidence="1" id="KW-0732">Signal</keyword>
<dbReference type="AlphaFoldDB" id="A0A285NIU6"/>
<dbReference type="OrthoDB" id="8451233at2"/>
<accession>A0A285NIU6</accession>
<gene>
    <name evidence="2" type="ORF">SAMN06265368_1113</name>
</gene>
<evidence type="ECO:0000313" key="2">
    <source>
        <dbReference type="EMBL" id="SNZ07581.1"/>
    </source>
</evidence>
<organism evidence="2 3">
    <name type="scientific">Cohaesibacter gelatinilyticus</name>
    <dbReference type="NCBI Taxonomy" id="372072"/>
    <lineage>
        <taxon>Bacteria</taxon>
        <taxon>Pseudomonadati</taxon>
        <taxon>Pseudomonadota</taxon>
        <taxon>Alphaproteobacteria</taxon>
        <taxon>Hyphomicrobiales</taxon>
        <taxon>Cohaesibacteraceae</taxon>
    </lineage>
</organism>
<keyword evidence="3" id="KW-1185">Reference proteome</keyword>
<dbReference type="Pfam" id="PF16156">
    <property type="entry name" value="DUF4864"/>
    <property type="match status" value="1"/>
</dbReference>
<evidence type="ECO:0000313" key="3">
    <source>
        <dbReference type="Proteomes" id="UP000219439"/>
    </source>
</evidence>
<feature type="signal peptide" evidence="1">
    <location>
        <begin position="1"/>
        <end position="22"/>
    </location>
</feature>
<evidence type="ECO:0008006" key="4">
    <source>
        <dbReference type="Google" id="ProtNLM"/>
    </source>
</evidence>